<keyword evidence="10" id="KW-1185">Reference proteome</keyword>
<dbReference type="GO" id="GO:0006367">
    <property type="term" value="P:transcription initiation at RNA polymerase II promoter"/>
    <property type="evidence" value="ECO:0007669"/>
    <property type="project" value="InterPro"/>
</dbReference>
<evidence type="ECO:0000256" key="5">
    <source>
        <dbReference type="ARBA" id="ARBA00023242"/>
    </source>
</evidence>
<evidence type="ECO:0000256" key="1">
    <source>
        <dbReference type="ARBA" id="ARBA00004123"/>
    </source>
</evidence>
<evidence type="ECO:0000313" key="11">
    <source>
        <dbReference type="RefSeq" id="XP_011202808.1"/>
    </source>
</evidence>
<dbReference type="Pfam" id="PF02268">
    <property type="entry name" value="TFIIA_gamma_N"/>
    <property type="match status" value="1"/>
</dbReference>
<name>A0A034WCT9_BACDO</name>
<dbReference type="InterPro" id="IPR015872">
    <property type="entry name" value="TFIIA_gsu_N"/>
</dbReference>
<dbReference type="SUPFAM" id="SSF47396">
    <property type="entry name" value="Transcription factor IIA (TFIIA), alpha-helical domain"/>
    <property type="match status" value="1"/>
</dbReference>
<proteinExistence type="inferred from homology"/>
<dbReference type="SUPFAM" id="SSF50784">
    <property type="entry name" value="Transcription factor IIA (TFIIA), beta-barrel domain"/>
    <property type="match status" value="1"/>
</dbReference>
<comment type="subcellular location">
    <subcellularLocation>
        <location evidence="1 6">Nucleus</location>
    </subcellularLocation>
</comment>
<keyword evidence="5 6" id="KW-0539">Nucleus</keyword>
<protein>
    <recommendedName>
        <fullName evidence="6">Transcription initiation factor IIA subunit 2</fullName>
    </recommendedName>
</protein>
<comment type="function">
    <text evidence="6">TFIIA is a component of the transcription machinery of RNA polymerase II and plays an important role in transcriptional activation.</text>
</comment>
<dbReference type="GO" id="GO:0003743">
    <property type="term" value="F:translation initiation factor activity"/>
    <property type="evidence" value="ECO:0007669"/>
    <property type="project" value="UniProtKB-KW"/>
</dbReference>
<dbReference type="InterPro" id="IPR009088">
    <property type="entry name" value="TFIIA_b-brl"/>
</dbReference>
<feature type="domain" description="Transcription initiation factor IIA gamma subunit N-terminal" evidence="7">
    <location>
        <begin position="2"/>
        <end position="48"/>
    </location>
</feature>
<dbReference type="PIRSF" id="PIRSF009415">
    <property type="entry name" value="Hum_TFIIA_gamma"/>
    <property type="match status" value="1"/>
</dbReference>
<dbReference type="EMBL" id="GAKP01005565">
    <property type="protein sequence ID" value="JAC53387.1"/>
    <property type="molecule type" value="Transcribed_RNA"/>
</dbReference>
<evidence type="ECO:0000313" key="9">
    <source>
        <dbReference type="EMBL" id="JAC53386.1"/>
    </source>
</evidence>
<dbReference type="FunFam" id="1.10.287.190:FF:000001">
    <property type="entry name" value="Transcription initiation factor IIA subunit 2"/>
    <property type="match status" value="1"/>
</dbReference>
<dbReference type="CDD" id="cd10014">
    <property type="entry name" value="TFIIA_gamma_C"/>
    <property type="match status" value="1"/>
</dbReference>
<gene>
    <name evidence="9" type="primary">T2AG</name>
    <name evidence="11" type="synonym">LOC105225851</name>
</gene>
<accession>A0A034WCT9</accession>
<dbReference type="InterPro" id="IPR015871">
    <property type="entry name" value="TFIIA_gsu_C"/>
</dbReference>
<dbReference type="PANTHER" id="PTHR10966">
    <property type="entry name" value="TRANSCRIPTION INITIATION FACTOR IIA SUBUNIT 2"/>
    <property type="match status" value="1"/>
</dbReference>
<evidence type="ECO:0000259" key="7">
    <source>
        <dbReference type="Pfam" id="PF02268"/>
    </source>
</evidence>
<keyword evidence="9" id="KW-0648">Protein biosynthesis</keyword>
<dbReference type="InterPro" id="IPR009083">
    <property type="entry name" value="TFIIA_a-hlx"/>
</dbReference>
<dbReference type="CDD" id="cd10145">
    <property type="entry name" value="TFIIA_gamma_N"/>
    <property type="match status" value="1"/>
</dbReference>
<keyword evidence="4 6" id="KW-0804">Transcription</keyword>
<dbReference type="OrthoDB" id="586585at2759"/>
<organism evidence="9">
    <name type="scientific">Bactrocera dorsalis</name>
    <name type="common">Oriental fruit fly</name>
    <name type="synonym">Dacus dorsalis</name>
    <dbReference type="NCBI Taxonomy" id="27457"/>
    <lineage>
        <taxon>Eukaryota</taxon>
        <taxon>Metazoa</taxon>
        <taxon>Ecdysozoa</taxon>
        <taxon>Arthropoda</taxon>
        <taxon>Hexapoda</taxon>
        <taxon>Insecta</taxon>
        <taxon>Pterygota</taxon>
        <taxon>Neoptera</taxon>
        <taxon>Endopterygota</taxon>
        <taxon>Diptera</taxon>
        <taxon>Brachycera</taxon>
        <taxon>Muscomorpha</taxon>
        <taxon>Tephritoidea</taxon>
        <taxon>Tephritidae</taxon>
        <taxon>Bactrocera</taxon>
        <taxon>Bactrocera</taxon>
    </lineage>
</organism>
<dbReference type="Pfam" id="PF02751">
    <property type="entry name" value="TFIIA_gamma_C"/>
    <property type="match status" value="1"/>
</dbReference>
<evidence type="ECO:0000256" key="6">
    <source>
        <dbReference type="PIRNR" id="PIRNR009415"/>
    </source>
</evidence>
<dbReference type="EMBL" id="GAKP01005564">
    <property type="protein sequence ID" value="JAC53388.1"/>
    <property type="molecule type" value="Transcribed_RNA"/>
</dbReference>
<evidence type="ECO:0000259" key="8">
    <source>
        <dbReference type="Pfam" id="PF02751"/>
    </source>
</evidence>
<comment type="similarity">
    <text evidence="2 6">Belongs to the TFIIA subunit 2 family.</text>
</comment>
<dbReference type="Gene3D" id="1.10.287.190">
    <property type="entry name" value="Transcription factor IIA gamma subunit, alpha-helical domain"/>
    <property type="match status" value="1"/>
</dbReference>
<dbReference type="AlphaFoldDB" id="A0A034WCT9"/>
<keyword evidence="3 6" id="KW-0805">Transcription regulation</keyword>
<dbReference type="GO" id="GO:0005672">
    <property type="term" value="C:transcription factor TFIIA complex"/>
    <property type="evidence" value="ECO:0007669"/>
    <property type="project" value="InterPro"/>
</dbReference>
<evidence type="ECO:0000256" key="2">
    <source>
        <dbReference type="ARBA" id="ARBA00007675"/>
    </source>
</evidence>
<dbReference type="Gene3D" id="2.30.18.10">
    <property type="entry name" value="Transcription factor IIA (TFIIA), beta-barrel domain"/>
    <property type="match status" value="1"/>
</dbReference>
<feature type="domain" description="Transcription initiation factor IIA gamma subunit C-terminal" evidence="8">
    <location>
        <begin position="62"/>
        <end position="101"/>
    </location>
</feature>
<evidence type="ECO:0000313" key="10">
    <source>
        <dbReference type="Proteomes" id="UP001652620"/>
    </source>
</evidence>
<dbReference type="Proteomes" id="UP001652620">
    <property type="component" value="Chromosome 2"/>
</dbReference>
<evidence type="ECO:0000256" key="3">
    <source>
        <dbReference type="ARBA" id="ARBA00023015"/>
    </source>
</evidence>
<evidence type="ECO:0000256" key="4">
    <source>
        <dbReference type="ARBA" id="ARBA00023163"/>
    </source>
</evidence>
<reference evidence="9" key="1">
    <citation type="journal article" date="2014" name="BMC Genomics">
        <title>Characterizing the developmental transcriptome of the oriental fruit fly, Bactrocera dorsalis (Diptera: Tephritidae) through comparative genomic analysis with Drosophila melanogaster utilizing modENCODE datasets.</title>
        <authorList>
            <person name="Geib S.M."/>
            <person name="Calla B."/>
            <person name="Hall B."/>
            <person name="Hou S."/>
            <person name="Manoukis N.C."/>
        </authorList>
    </citation>
    <scope>NUCLEOTIDE SEQUENCE</scope>
    <source>
        <strain evidence="9">Punador</strain>
    </source>
</reference>
<sequence>MSYQLYRNTTLGNTLQESLDELIQYGHITPTLAFKVLLQFDKSINLALNQRVKARVTFKANKLNTYRFCDNVWTLMLNEVEFREVHEFAKVDKVKIVACDGKSGEFNG</sequence>
<dbReference type="EMBL" id="GAKP01005566">
    <property type="protein sequence ID" value="JAC53386.1"/>
    <property type="molecule type" value="Transcribed_RNA"/>
</dbReference>
<dbReference type="FunFam" id="2.30.18.10:FF:000001">
    <property type="entry name" value="Transcription initiation factor IIA subunit 2"/>
    <property type="match status" value="1"/>
</dbReference>
<reference evidence="11" key="2">
    <citation type="submission" date="2025-04" db="UniProtKB">
        <authorList>
            <consortium name="RefSeq"/>
        </authorList>
    </citation>
    <scope>IDENTIFICATION</scope>
    <source>
        <strain evidence="11">Punador</strain>
    </source>
</reference>
<dbReference type="InterPro" id="IPR003194">
    <property type="entry name" value="TFIIA_gsu"/>
</dbReference>
<keyword evidence="9" id="KW-0396">Initiation factor</keyword>
<dbReference type="RefSeq" id="XP_011202808.1">
    <property type="nucleotide sequence ID" value="XM_011204506.3"/>
</dbReference>
<reference evidence="10" key="3">
    <citation type="submission" date="2025-05" db="UniProtKB">
        <authorList>
            <consortium name="RefSeq"/>
        </authorList>
    </citation>
    <scope>NUCLEOTIDE SEQUENCE [LARGE SCALE GENOMIC DNA]</scope>
</reference>
<dbReference type="KEGG" id="bdr:105225851"/>
<dbReference type="OMA" id="QYYELYR"/>